<keyword evidence="13" id="KW-0282">Flagellum</keyword>
<dbReference type="OrthoDB" id="9805111at2"/>
<protein>
    <recommendedName>
        <fullName evidence="2 12">Flagellar biosynthetic protein FliP</fullName>
    </recommendedName>
</protein>
<feature type="transmembrane region" description="Helical" evidence="12">
    <location>
        <begin position="67"/>
        <end position="96"/>
    </location>
</feature>
<evidence type="ECO:0000256" key="11">
    <source>
        <dbReference type="ARBA" id="ARBA00023225"/>
    </source>
</evidence>
<keyword evidence="13" id="KW-0969">Cilium</keyword>
<dbReference type="InterPro" id="IPR005837">
    <property type="entry name" value="FliP"/>
</dbReference>
<dbReference type="GO" id="GO:0009306">
    <property type="term" value="P:protein secretion"/>
    <property type="evidence" value="ECO:0007669"/>
    <property type="project" value="UniProtKB-UniRule"/>
</dbReference>
<keyword evidence="5 12" id="KW-0812">Transmembrane</keyword>
<accession>A0A3D1JET7</accession>
<evidence type="ECO:0000313" key="14">
    <source>
        <dbReference type="Proteomes" id="UP000264141"/>
    </source>
</evidence>
<keyword evidence="4 12" id="KW-1003">Cell membrane</keyword>
<dbReference type="EMBL" id="DPBP01000002">
    <property type="protein sequence ID" value="HCE16268.1"/>
    <property type="molecule type" value="Genomic_DNA"/>
</dbReference>
<dbReference type="PANTHER" id="PTHR30587:SF0">
    <property type="entry name" value="FLAGELLAR BIOSYNTHETIC PROTEIN FLIP"/>
    <property type="match status" value="1"/>
</dbReference>
<evidence type="ECO:0000256" key="12">
    <source>
        <dbReference type="RuleBase" id="RU362069"/>
    </source>
</evidence>
<dbReference type="GO" id="GO:0005886">
    <property type="term" value="C:plasma membrane"/>
    <property type="evidence" value="ECO:0007669"/>
    <property type="project" value="UniProtKB-SubCell"/>
</dbReference>
<sequence length="268" mass="29473">MFSPRGFLSSWSTDRRRMTSLVLVLLVFASAALSGCSADPALSAPGVTLTVDPQGSPKQVTSGVQLLVLLTVLSLAPAILILATSFTRIVIVLSMLRSAIGTPSIPPNQVIIGLSLLLTFFIMAPVYQKIDQTAIQPYLRQEMDQQTAFKTAVQPVREFMFKQTREKDIQLFLELSHQERPRSLDDIPTTALFPAFVISELRTAFTMGFVIFVPFLVIDLVVSSVLLSMGMMMLPPSLVSLPFKLLLFVMVDGWYLITRSLALSFLGG</sequence>
<dbReference type="NCBIfam" id="NF009438">
    <property type="entry name" value="PRK12797.1"/>
    <property type="match status" value="1"/>
</dbReference>
<feature type="transmembrane region" description="Helical" evidence="12">
    <location>
        <begin position="108"/>
        <end position="127"/>
    </location>
</feature>
<dbReference type="Proteomes" id="UP000264141">
    <property type="component" value="Unassembled WGS sequence"/>
</dbReference>
<reference evidence="13 14" key="1">
    <citation type="journal article" date="2018" name="Nat. Biotechnol.">
        <title>A standardized bacterial taxonomy based on genome phylogeny substantially revises the tree of life.</title>
        <authorList>
            <person name="Parks D.H."/>
            <person name="Chuvochina M."/>
            <person name="Waite D.W."/>
            <person name="Rinke C."/>
            <person name="Skarshewski A."/>
            <person name="Chaumeil P.A."/>
            <person name="Hugenholtz P."/>
        </authorList>
    </citation>
    <scope>NUCLEOTIDE SEQUENCE [LARGE SCALE GENOMIC DNA]</scope>
    <source>
        <strain evidence="13">UBA8781</strain>
    </source>
</reference>
<evidence type="ECO:0000256" key="5">
    <source>
        <dbReference type="ARBA" id="ARBA00022692"/>
    </source>
</evidence>
<feature type="transmembrane region" description="Helical" evidence="12">
    <location>
        <begin position="204"/>
        <end position="226"/>
    </location>
</feature>
<organism evidence="13 14">
    <name type="scientific">Anaerolinea thermolimosa</name>
    <dbReference type="NCBI Taxonomy" id="229919"/>
    <lineage>
        <taxon>Bacteria</taxon>
        <taxon>Bacillati</taxon>
        <taxon>Chloroflexota</taxon>
        <taxon>Anaerolineae</taxon>
        <taxon>Anaerolineales</taxon>
        <taxon>Anaerolineaceae</taxon>
        <taxon>Anaerolinea</taxon>
    </lineage>
</organism>
<evidence type="ECO:0000313" key="13">
    <source>
        <dbReference type="EMBL" id="HCE16268.1"/>
    </source>
</evidence>
<comment type="caution">
    <text evidence="13">The sequence shown here is derived from an EMBL/GenBank/DDBJ whole genome shotgun (WGS) entry which is preliminary data.</text>
</comment>
<evidence type="ECO:0000256" key="6">
    <source>
        <dbReference type="ARBA" id="ARBA00022795"/>
    </source>
</evidence>
<keyword evidence="13" id="KW-0966">Cell projection</keyword>
<evidence type="ECO:0000256" key="10">
    <source>
        <dbReference type="ARBA" id="ARBA00023143"/>
    </source>
</evidence>
<dbReference type="InterPro" id="IPR005838">
    <property type="entry name" value="T3SS_IM_P"/>
</dbReference>
<dbReference type="PRINTS" id="PR00951">
    <property type="entry name" value="FLGBIOSNFLIP"/>
</dbReference>
<dbReference type="Pfam" id="PF00813">
    <property type="entry name" value="FliP"/>
    <property type="match status" value="1"/>
</dbReference>
<dbReference type="AlphaFoldDB" id="A0A3D1JET7"/>
<comment type="similarity">
    <text evidence="1 12">Belongs to the FliP/MopC/SpaP family.</text>
</comment>
<dbReference type="STRING" id="229919.GCA_001050195_02760"/>
<evidence type="ECO:0000256" key="4">
    <source>
        <dbReference type="ARBA" id="ARBA00022475"/>
    </source>
</evidence>
<keyword evidence="3 12" id="KW-0813">Transport</keyword>
<comment type="function">
    <text evidence="12">Plays a role in the flagellum-specific transport system.</text>
</comment>
<evidence type="ECO:0000256" key="7">
    <source>
        <dbReference type="ARBA" id="ARBA00022927"/>
    </source>
</evidence>
<evidence type="ECO:0000256" key="3">
    <source>
        <dbReference type="ARBA" id="ARBA00022448"/>
    </source>
</evidence>
<evidence type="ECO:0000256" key="8">
    <source>
        <dbReference type="ARBA" id="ARBA00022989"/>
    </source>
</evidence>
<dbReference type="GO" id="GO:0009425">
    <property type="term" value="C:bacterial-type flagellum basal body"/>
    <property type="evidence" value="ECO:0007669"/>
    <property type="project" value="UniProtKB-SubCell"/>
</dbReference>
<proteinExistence type="inferred from homology"/>
<evidence type="ECO:0000256" key="9">
    <source>
        <dbReference type="ARBA" id="ARBA00023136"/>
    </source>
</evidence>
<gene>
    <name evidence="12 13" type="primary">fliP</name>
    <name evidence="13" type="ORF">DEQ80_00275</name>
</gene>
<keyword evidence="7 12" id="KW-0653">Protein transport</keyword>
<name>A0A3D1JET7_9CHLR</name>
<keyword evidence="9 12" id="KW-0472">Membrane</keyword>
<dbReference type="GO" id="GO:0044781">
    <property type="term" value="P:bacterial-type flagellum organization"/>
    <property type="evidence" value="ECO:0007669"/>
    <property type="project" value="UniProtKB-UniRule"/>
</dbReference>
<dbReference type="PRINTS" id="PR01302">
    <property type="entry name" value="TYPE3IMPPROT"/>
</dbReference>
<feature type="transmembrane region" description="Helical" evidence="12">
    <location>
        <begin position="238"/>
        <end position="257"/>
    </location>
</feature>
<keyword evidence="10" id="KW-0975">Bacterial flagellum</keyword>
<dbReference type="RefSeq" id="WP_114679504.1">
    <property type="nucleotide sequence ID" value="NZ_DF967965.1"/>
</dbReference>
<dbReference type="NCBIfam" id="TIGR01103">
    <property type="entry name" value="fliP"/>
    <property type="match status" value="1"/>
</dbReference>
<keyword evidence="6 12" id="KW-1005">Bacterial flagellum biogenesis</keyword>
<comment type="subcellular location">
    <subcellularLocation>
        <location evidence="12">Cell membrane</location>
        <topology evidence="12">Multi-pass membrane protein</topology>
    </subcellularLocation>
    <subcellularLocation>
        <location evidence="12">Bacterial flagellum basal body</location>
    </subcellularLocation>
</comment>
<evidence type="ECO:0000256" key="1">
    <source>
        <dbReference type="ARBA" id="ARBA00006257"/>
    </source>
</evidence>
<dbReference type="PROSITE" id="PS01061">
    <property type="entry name" value="FLIP_2"/>
    <property type="match status" value="1"/>
</dbReference>
<keyword evidence="11 12" id="KW-1006">Bacterial flagellum protein export</keyword>
<keyword evidence="8 12" id="KW-1133">Transmembrane helix</keyword>
<dbReference type="PANTHER" id="PTHR30587">
    <property type="entry name" value="FLAGELLAR BIOSYNTHETIC PROTEIN FLIP"/>
    <property type="match status" value="1"/>
</dbReference>
<evidence type="ECO:0000256" key="2">
    <source>
        <dbReference type="ARBA" id="ARBA00021714"/>
    </source>
</evidence>